<dbReference type="SUPFAM" id="SSF55961">
    <property type="entry name" value="Bet v1-like"/>
    <property type="match status" value="1"/>
</dbReference>
<dbReference type="InterPro" id="IPR023393">
    <property type="entry name" value="START-like_dom_sf"/>
</dbReference>
<dbReference type="InterPro" id="IPR010419">
    <property type="entry name" value="CO_DH_gsu"/>
</dbReference>
<evidence type="ECO:0000313" key="2">
    <source>
        <dbReference type="EMBL" id="MDT0417429.1"/>
    </source>
</evidence>
<gene>
    <name evidence="2" type="ORF">RM574_18235</name>
</gene>
<evidence type="ECO:0000256" key="1">
    <source>
        <dbReference type="SAM" id="MobiDB-lite"/>
    </source>
</evidence>
<proteinExistence type="predicted"/>
<dbReference type="AlphaFoldDB" id="A0ABD5E7N4"/>
<dbReference type="PANTHER" id="PTHR38588">
    <property type="entry name" value="BLL0334 PROTEIN"/>
    <property type="match status" value="1"/>
</dbReference>
<reference evidence="3" key="1">
    <citation type="submission" date="2023-07" db="EMBL/GenBank/DDBJ databases">
        <title>30 novel species of actinomycetes from the DSMZ collection.</title>
        <authorList>
            <person name="Nouioui I."/>
        </authorList>
    </citation>
    <scope>NUCLEOTIDE SEQUENCE [LARGE SCALE GENOMIC DNA]</scope>
    <source>
        <strain evidence="3">DSM 41982</strain>
    </source>
</reference>
<name>A0ABD5E7N4_9ACTN</name>
<feature type="compositionally biased region" description="Gly residues" evidence="1">
    <location>
        <begin position="162"/>
        <end position="171"/>
    </location>
</feature>
<evidence type="ECO:0008006" key="4">
    <source>
        <dbReference type="Google" id="ProtNLM"/>
    </source>
</evidence>
<feature type="compositionally biased region" description="Low complexity" evidence="1">
    <location>
        <begin position="172"/>
        <end position="199"/>
    </location>
</feature>
<dbReference type="PANTHER" id="PTHR38588:SF1">
    <property type="entry name" value="BLL0334 PROTEIN"/>
    <property type="match status" value="1"/>
</dbReference>
<comment type="caution">
    <text evidence="2">The sequence shown here is derived from an EMBL/GenBank/DDBJ whole genome shotgun (WGS) entry which is preliminary data.</text>
</comment>
<feature type="compositionally biased region" description="Basic and acidic residues" evidence="1">
    <location>
        <begin position="200"/>
        <end position="211"/>
    </location>
</feature>
<organism evidence="2 3">
    <name type="scientific">Streptomyces evansiae</name>
    <dbReference type="NCBI Taxonomy" id="3075535"/>
    <lineage>
        <taxon>Bacteria</taxon>
        <taxon>Bacillati</taxon>
        <taxon>Actinomycetota</taxon>
        <taxon>Actinomycetes</taxon>
        <taxon>Kitasatosporales</taxon>
        <taxon>Streptomycetaceae</taxon>
        <taxon>Streptomyces</taxon>
    </lineage>
</organism>
<feature type="compositionally biased region" description="Basic and acidic residues" evidence="1">
    <location>
        <begin position="311"/>
        <end position="320"/>
    </location>
</feature>
<dbReference type="Proteomes" id="UP001183607">
    <property type="component" value="Unassembled WGS sequence"/>
</dbReference>
<dbReference type="EMBL" id="JAVRER010000027">
    <property type="protein sequence ID" value="MDT0417429.1"/>
    <property type="molecule type" value="Genomic_DNA"/>
</dbReference>
<accession>A0ABD5E7N4</accession>
<protein>
    <recommendedName>
        <fullName evidence="4">Carbon monoxide dehydrogenase</fullName>
    </recommendedName>
</protein>
<dbReference type="RefSeq" id="WP_311677238.1">
    <property type="nucleotide sequence ID" value="NZ_JAVRER010000027.1"/>
</dbReference>
<dbReference type="Gene3D" id="3.30.530.20">
    <property type="match status" value="1"/>
</dbReference>
<feature type="compositionally biased region" description="Basic and acidic residues" evidence="1">
    <location>
        <begin position="280"/>
        <end position="298"/>
    </location>
</feature>
<sequence>MEHEVFVPVPPTALRRALGDPTRVPDCVPGLRAEPGPEPRTAPGGDGIAVHGRLRLRAGSHTITYRGGLRLTARPDDSWALHVSATEARGEGSVRARLSLTLAEAEGGTRVRFAGSGEVAGRLLDEAGPQAAESALHRLLNRFAANVGRAGDALVGEEAGETGAGGPGATGPGVAEPGVKAAGAGTGTGAAAETGAETGGEARAEAGREAGTEEDSGTAFGEDAMTDGTDRTSGAGEQPEGEGTEGEAAAKRPEGPGEAVGTEGTGDAENAGAAEAVDDTEPKDNAEPKGNAEPKDAAEPVDPADAAGDADAAHVARDEADAAGDADAAHPAKDEADDAGDTPAPTDASGPGDTSESGDTPEPQGAPEPGDTPEPGEDDLLGIVPDTPASVFDTEIPPSSLGRDEGPLGPEEGEPPAEAAHARRTMIGRSAEEVDHAPPRGRYAPEAVGGAGSAANTLRWAAPVAALVVASAVVAGRALRRRH</sequence>
<feature type="compositionally biased region" description="Low complexity" evidence="1">
    <location>
        <begin position="300"/>
        <end position="310"/>
    </location>
</feature>
<evidence type="ECO:0000313" key="3">
    <source>
        <dbReference type="Proteomes" id="UP001183607"/>
    </source>
</evidence>
<feature type="region of interest" description="Disordered" evidence="1">
    <location>
        <begin position="158"/>
        <end position="450"/>
    </location>
</feature>